<feature type="domain" description="ABC transmembrane type-1" evidence="9">
    <location>
        <begin position="94"/>
        <end position="247"/>
    </location>
</feature>
<evidence type="ECO:0000256" key="3">
    <source>
        <dbReference type="ARBA" id="ARBA00022475"/>
    </source>
</evidence>
<dbReference type="NCBIfam" id="NF007008">
    <property type="entry name" value="PRK09471.1"/>
    <property type="match status" value="1"/>
</dbReference>
<evidence type="ECO:0000313" key="10">
    <source>
        <dbReference type="EMBL" id="GAM78874.1"/>
    </source>
</evidence>
<feature type="transmembrane region" description="Helical" evidence="8">
    <location>
        <begin position="133"/>
        <end position="154"/>
    </location>
</feature>
<evidence type="ECO:0000256" key="6">
    <source>
        <dbReference type="ARBA" id="ARBA00023136"/>
    </source>
</evidence>
<dbReference type="PANTHER" id="PTHR43163:SF6">
    <property type="entry name" value="DIPEPTIDE TRANSPORT SYSTEM PERMEASE PROTEIN DPPB-RELATED"/>
    <property type="match status" value="1"/>
</dbReference>
<reference evidence="10 11" key="2">
    <citation type="submission" date="2015-01" db="EMBL/GenBank/DDBJ databases">
        <authorList>
            <consortium name="NBRP consortium"/>
            <person name="Sawabe T."/>
            <person name="Meirelles P."/>
            <person name="Feng G."/>
            <person name="Sayaka M."/>
            <person name="Hattori M."/>
            <person name="Ohkuma M."/>
        </authorList>
    </citation>
    <scope>NUCLEOTIDE SEQUENCE [LARGE SCALE GENOMIC DNA]</scope>
    <source>
        <strain evidence="11">JCM 19241</strain>
    </source>
</reference>
<evidence type="ECO:0000256" key="1">
    <source>
        <dbReference type="ARBA" id="ARBA00004651"/>
    </source>
</evidence>
<feature type="transmembrane region" description="Helical" evidence="8">
    <location>
        <begin position="102"/>
        <end position="121"/>
    </location>
</feature>
<evidence type="ECO:0000256" key="8">
    <source>
        <dbReference type="RuleBase" id="RU363032"/>
    </source>
</evidence>
<dbReference type="Pfam" id="PF00528">
    <property type="entry name" value="BPD_transp_1"/>
    <property type="match status" value="1"/>
</dbReference>
<keyword evidence="4 8" id="KW-0812">Transmembrane</keyword>
<feature type="transmembrane region" description="Helical" evidence="8">
    <location>
        <begin position="12"/>
        <end position="30"/>
    </location>
</feature>
<sequence length="247" mass="27309">MFKFIAKRVFEAIPTMLVLITLSFFLMRFAPGNPFSSERPLPPEVMANINAKYGLDKPVLEQYTTYLTNTLKGDLGPSFKYKDYSVNELIAGSLPVSAKVGMLAFVFTLILGVAVGTLAALKQNTWFDYAVMSTAMLGVVMPSFVLAPALIYLFSLNLGWLPAGGWHDGGWQYLVLPVIGMSLLYVATFARITRGSMIETLNSNFIRTARAKGLSYRYIILKHALKPALLPVVSYMGLRSWASSQVQ</sequence>
<dbReference type="AlphaFoldDB" id="A0A0B8QXY4"/>
<dbReference type="STRING" id="1481914.JCM19241_2099"/>
<dbReference type="Pfam" id="PF19300">
    <property type="entry name" value="BPD_transp_1_N"/>
    <property type="match status" value="1"/>
</dbReference>
<keyword evidence="6 8" id="KW-0472">Membrane</keyword>
<evidence type="ECO:0000259" key="9">
    <source>
        <dbReference type="PROSITE" id="PS50928"/>
    </source>
</evidence>
<dbReference type="Gene3D" id="1.10.3720.10">
    <property type="entry name" value="MetI-like"/>
    <property type="match status" value="1"/>
</dbReference>
<comment type="subcellular location">
    <subcellularLocation>
        <location evidence="1 8">Cell membrane</location>
        <topology evidence="1 8">Multi-pass membrane protein</topology>
    </subcellularLocation>
</comment>
<organism evidence="10 11">
    <name type="scientific">Vibrio ishigakensis</name>
    <dbReference type="NCBI Taxonomy" id="1481914"/>
    <lineage>
        <taxon>Bacteria</taxon>
        <taxon>Pseudomonadati</taxon>
        <taxon>Pseudomonadota</taxon>
        <taxon>Gammaproteobacteria</taxon>
        <taxon>Vibrionales</taxon>
        <taxon>Vibrionaceae</taxon>
        <taxon>Vibrio</taxon>
    </lineage>
</organism>
<feature type="transmembrane region" description="Helical" evidence="8">
    <location>
        <begin position="174"/>
        <end position="192"/>
    </location>
</feature>
<keyword evidence="5 8" id="KW-1133">Transmembrane helix</keyword>
<dbReference type="GO" id="GO:0071916">
    <property type="term" value="F:dipeptide transmembrane transporter activity"/>
    <property type="evidence" value="ECO:0007669"/>
    <property type="project" value="TreeGrafter"/>
</dbReference>
<keyword evidence="2 8" id="KW-0813">Transport</keyword>
<name>A0A0B8QXY4_9VIBR</name>
<dbReference type="CDD" id="cd06261">
    <property type="entry name" value="TM_PBP2"/>
    <property type="match status" value="1"/>
</dbReference>
<comment type="caution">
    <text evidence="10">The sequence shown here is derived from an EMBL/GenBank/DDBJ whole genome shotgun (WGS) entry which is preliminary data.</text>
</comment>
<dbReference type="InterPro" id="IPR045621">
    <property type="entry name" value="BPD_transp_1_N"/>
</dbReference>
<reference evidence="10 11" key="1">
    <citation type="submission" date="2015-01" db="EMBL/GenBank/DDBJ databases">
        <title>Vibrio sp. C94 JCM 19241 whole genome shotgun sequence.</title>
        <authorList>
            <person name="Sawabe T."/>
            <person name="Meirelles P."/>
            <person name="Feng G."/>
            <person name="Sayaka M."/>
            <person name="Hattori M."/>
            <person name="Ohkuma M."/>
        </authorList>
    </citation>
    <scope>NUCLEOTIDE SEQUENCE [LARGE SCALE GENOMIC DNA]</scope>
    <source>
        <strain evidence="11">JCM 19241</strain>
    </source>
</reference>
<dbReference type="Proteomes" id="UP000031666">
    <property type="component" value="Unassembled WGS sequence"/>
</dbReference>
<dbReference type="InterPro" id="IPR035906">
    <property type="entry name" value="MetI-like_sf"/>
</dbReference>
<accession>A0A0B8QXY4</accession>
<evidence type="ECO:0000313" key="11">
    <source>
        <dbReference type="Proteomes" id="UP000031666"/>
    </source>
</evidence>
<dbReference type="EMBL" id="BBSC01000022">
    <property type="protein sequence ID" value="GAM78874.1"/>
    <property type="molecule type" value="Genomic_DNA"/>
</dbReference>
<evidence type="ECO:0000256" key="7">
    <source>
        <dbReference type="ARBA" id="ARBA00024202"/>
    </source>
</evidence>
<evidence type="ECO:0000256" key="5">
    <source>
        <dbReference type="ARBA" id="ARBA00022989"/>
    </source>
</evidence>
<protein>
    <submittedName>
        <fullName evidence="10">Oligopeptide transport system permease protein oppB</fullName>
    </submittedName>
</protein>
<dbReference type="GO" id="GO:0005886">
    <property type="term" value="C:plasma membrane"/>
    <property type="evidence" value="ECO:0007669"/>
    <property type="project" value="UniProtKB-SubCell"/>
</dbReference>
<dbReference type="PANTHER" id="PTHR43163">
    <property type="entry name" value="DIPEPTIDE TRANSPORT SYSTEM PERMEASE PROTEIN DPPB-RELATED"/>
    <property type="match status" value="1"/>
</dbReference>
<keyword evidence="3" id="KW-1003">Cell membrane</keyword>
<dbReference type="PROSITE" id="PS50928">
    <property type="entry name" value="ABC_TM1"/>
    <property type="match status" value="1"/>
</dbReference>
<comment type="similarity">
    <text evidence="7">Belongs to the binding-protein-dependent transport system permease family. OppBC subfamily.</text>
</comment>
<gene>
    <name evidence="10" type="ORF">JCM19241_2099</name>
</gene>
<proteinExistence type="inferred from homology"/>
<evidence type="ECO:0000256" key="4">
    <source>
        <dbReference type="ARBA" id="ARBA00022692"/>
    </source>
</evidence>
<evidence type="ECO:0000256" key="2">
    <source>
        <dbReference type="ARBA" id="ARBA00022448"/>
    </source>
</evidence>
<dbReference type="SUPFAM" id="SSF161098">
    <property type="entry name" value="MetI-like"/>
    <property type="match status" value="1"/>
</dbReference>
<dbReference type="InterPro" id="IPR000515">
    <property type="entry name" value="MetI-like"/>
</dbReference>